<protein>
    <submittedName>
        <fullName evidence="1">Uncharacterized protein</fullName>
    </submittedName>
</protein>
<proteinExistence type="predicted"/>
<dbReference type="Proteomes" id="UP000591542">
    <property type="component" value="Unassembled WGS sequence"/>
</dbReference>
<organism evidence="1 2">
    <name type="scientific">Candidatus Nitrosomaritimum aestuariumsis</name>
    <dbReference type="NCBI Taxonomy" id="3342354"/>
    <lineage>
        <taxon>Archaea</taxon>
        <taxon>Nitrososphaerota</taxon>
        <taxon>Nitrososphaeria</taxon>
        <taxon>Nitrosopumilales</taxon>
        <taxon>Nitrosopumilaceae</taxon>
        <taxon>Candidatus Nitrosomaritimum</taxon>
    </lineage>
</organism>
<gene>
    <name evidence="1" type="ORF">H2B01_06845</name>
</gene>
<evidence type="ECO:0000313" key="2">
    <source>
        <dbReference type="Proteomes" id="UP000591542"/>
    </source>
</evidence>
<sequence>MKIILFTLLLVVSFSFSFAYSEIPDSLKEKTKQFSSSKNLTEKTVSQIISDMAIQKLIKNTKAVQQIYTLPTGGESDFIKISGRIDEFGKTSRVDLEITSPDRTTEHISSPLIETGRYSTLYPIDSKSQLGTYKIVIKFAGEIKSVSYFHLTNIELPESNFPLWLLKTFEWWSQEKISDDALLNSIQYLADLGLIVTSDEPPTPLQVIITGNELVRRGTTHTINVLVTDGYFPIEGAKVTLTIEDYGEDIIREFDGLTNPNGYFVFSWEIPKSFDDYETLLTFISVSGNGFSQTHLWKFQIYCLPGTVNCKIDGN</sequence>
<comment type="caution">
    <text evidence="1">The sequence shown here is derived from an EMBL/GenBank/DDBJ whole genome shotgun (WGS) entry which is preliminary data.</text>
</comment>
<reference evidence="1 2" key="1">
    <citation type="journal article" date="2020" name="Appl. Environ. Microbiol.">
        <title>Genomic Characteristics of a Novel Species of Ammonia-Oxidizing Archaea from the Jiulong River Estuary.</title>
        <authorList>
            <person name="Zou D."/>
            <person name="Wan R."/>
            <person name="Han L."/>
            <person name="Xu M.N."/>
            <person name="Liu Y."/>
            <person name="Liu H."/>
            <person name="Kao S.J."/>
            <person name="Li M."/>
        </authorList>
    </citation>
    <scope>NUCLEOTIDE SEQUENCE [LARGE SCALE GENOMIC DNA]</scope>
    <source>
        <strain evidence="1">S2bin1</strain>
    </source>
</reference>
<evidence type="ECO:0000313" key="1">
    <source>
        <dbReference type="EMBL" id="MBA4463881.1"/>
    </source>
</evidence>
<dbReference type="EMBL" id="JACEMX010000139">
    <property type="protein sequence ID" value="MBA4463881.1"/>
    <property type="molecule type" value="Genomic_DNA"/>
</dbReference>
<name>A0AC60WAK0_9ARCH</name>
<accession>A0AC60WAK0</accession>